<evidence type="ECO:0000256" key="1">
    <source>
        <dbReference type="SAM" id="MobiDB-lite"/>
    </source>
</evidence>
<dbReference type="Gramene" id="TuG1812G0400001480.01.T01">
    <property type="protein sequence ID" value="TuG1812G0400001480.01.T01.cds468921"/>
    <property type="gene ID" value="TuG1812G0400001480.01"/>
</dbReference>
<protein>
    <submittedName>
        <fullName evidence="2">Uncharacterized protein</fullName>
    </submittedName>
</protein>
<dbReference type="EnsemblPlants" id="TuG1812G0400001480.01.T01">
    <property type="protein sequence ID" value="TuG1812G0400001480.01.T01.cds468921"/>
    <property type="gene ID" value="TuG1812G0400001480.01"/>
</dbReference>
<feature type="region of interest" description="Disordered" evidence="1">
    <location>
        <begin position="1"/>
        <end position="52"/>
    </location>
</feature>
<sequence>MQDGRRRTRPCARPQRGVAEPSAPVCDPRISHLHRHRESPSPPSLGIRKPAR</sequence>
<evidence type="ECO:0000313" key="3">
    <source>
        <dbReference type="Proteomes" id="UP000015106"/>
    </source>
</evidence>
<keyword evidence="3" id="KW-1185">Reference proteome</keyword>
<proteinExistence type="predicted"/>
<reference evidence="2" key="2">
    <citation type="submission" date="2018-03" db="EMBL/GenBank/DDBJ databases">
        <title>The Triticum urartu genome reveals the dynamic nature of wheat genome evolution.</title>
        <authorList>
            <person name="Ling H."/>
            <person name="Ma B."/>
            <person name="Shi X."/>
            <person name="Liu H."/>
            <person name="Dong L."/>
            <person name="Sun H."/>
            <person name="Cao Y."/>
            <person name="Gao Q."/>
            <person name="Zheng S."/>
            <person name="Li Y."/>
            <person name="Yu Y."/>
            <person name="Du H."/>
            <person name="Qi M."/>
            <person name="Li Y."/>
            <person name="Yu H."/>
            <person name="Cui Y."/>
            <person name="Wang N."/>
            <person name="Chen C."/>
            <person name="Wu H."/>
            <person name="Zhao Y."/>
            <person name="Zhang J."/>
            <person name="Li Y."/>
            <person name="Zhou W."/>
            <person name="Zhang B."/>
            <person name="Hu W."/>
            <person name="Eijk M."/>
            <person name="Tang J."/>
            <person name="Witsenboer H."/>
            <person name="Zhao S."/>
            <person name="Li Z."/>
            <person name="Zhang A."/>
            <person name="Wang D."/>
            <person name="Liang C."/>
        </authorList>
    </citation>
    <scope>NUCLEOTIDE SEQUENCE [LARGE SCALE GENOMIC DNA]</scope>
    <source>
        <strain evidence="2">cv. G1812</strain>
    </source>
</reference>
<accession>A0A8R7Q1T2</accession>
<dbReference type="Gramene" id="TuG1812G0400001480.01.T02">
    <property type="protein sequence ID" value="TuG1812G0400001480.01.T02.cds468921"/>
    <property type="gene ID" value="TuG1812G0400001480.01"/>
</dbReference>
<dbReference type="AlphaFoldDB" id="A0A8R7Q1T2"/>
<reference evidence="2" key="3">
    <citation type="submission" date="2022-06" db="UniProtKB">
        <authorList>
            <consortium name="EnsemblPlants"/>
        </authorList>
    </citation>
    <scope>IDENTIFICATION</scope>
</reference>
<dbReference type="Proteomes" id="UP000015106">
    <property type="component" value="Chromosome 4"/>
</dbReference>
<name>A0A8R7Q1T2_TRIUA</name>
<evidence type="ECO:0000313" key="2">
    <source>
        <dbReference type="EnsemblPlants" id="TuG1812G0400001480.01.T01.cds468921"/>
    </source>
</evidence>
<dbReference type="EnsemblPlants" id="TuG1812G0400001480.01.T02">
    <property type="protein sequence ID" value="TuG1812G0400001480.01.T02.cds468921"/>
    <property type="gene ID" value="TuG1812G0400001480.01"/>
</dbReference>
<organism evidence="2 3">
    <name type="scientific">Triticum urartu</name>
    <name type="common">Red wild einkorn</name>
    <name type="synonym">Crithodium urartu</name>
    <dbReference type="NCBI Taxonomy" id="4572"/>
    <lineage>
        <taxon>Eukaryota</taxon>
        <taxon>Viridiplantae</taxon>
        <taxon>Streptophyta</taxon>
        <taxon>Embryophyta</taxon>
        <taxon>Tracheophyta</taxon>
        <taxon>Spermatophyta</taxon>
        <taxon>Magnoliopsida</taxon>
        <taxon>Liliopsida</taxon>
        <taxon>Poales</taxon>
        <taxon>Poaceae</taxon>
        <taxon>BOP clade</taxon>
        <taxon>Pooideae</taxon>
        <taxon>Triticodae</taxon>
        <taxon>Triticeae</taxon>
        <taxon>Triticinae</taxon>
        <taxon>Triticum</taxon>
    </lineage>
</organism>
<reference evidence="3" key="1">
    <citation type="journal article" date="2013" name="Nature">
        <title>Draft genome of the wheat A-genome progenitor Triticum urartu.</title>
        <authorList>
            <person name="Ling H.Q."/>
            <person name="Zhao S."/>
            <person name="Liu D."/>
            <person name="Wang J."/>
            <person name="Sun H."/>
            <person name="Zhang C."/>
            <person name="Fan H."/>
            <person name="Li D."/>
            <person name="Dong L."/>
            <person name="Tao Y."/>
            <person name="Gao C."/>
            <person name="Wu H."/>
            <person name="Li Y."/>
            <person name="Cui Y."/>
            <person name="Guo X."/>
            <person name="Zheng S."/>
            <person name="Wang B."/>
            <person name="Yu K."/>
            <person name="Liang Q."/>
            <person name="Yang W."/>
            <person name="Lou X."/>
            <person name="Chen J."/>
            <person name="Feng M."/>
            <person name="Jian J."/>
            <person name="Zhang X."/>
            <person name="Luo G."/>
            <person name="Jiang Y."/>
            <person name="Liu J."/>
            <person name="Wang Z."/>
            <person name="Sha Y."/>
            <person name="Zhang B."/>
            <person name="Wu H."/>
            <person name="Tang D."/>
            <person name="Shen Q."/>
            <person name="Xue P."/>
            <person name="Zou S."/>
            <person name="Wang X."/>
            <person name="Liu X."/>
            <person name="Wang F."/>
            <person name="Yang Y."/>
            <person name="An X."/>
            <person name="Dong Z."/>
            <person name="Zhang K."/>
            <person name="Zhang X."/>
            <person name="Luo M.C."/>
            <person name="Dvorak J."/>
            <person name="Tong Y."/>
            <person name="Wang J."/>
            <person name="Yang H."/>
            <person name="Li Z."/>
            <person name="Wang D."/>
            <person name="Zhang A."/>
            <person name="Wang J."/>
        </authorList>
    </citation>
    <scope>NUCLEOTIDE SEQUENCE</scope>
    <source>
        <strain evidence="3">cv. G1812</strain>
    </source>
</reference>
<feature type="compositionally biased region" description="Basic residues" evidence="1">
    <location>
        <begin position="1"/>
        <end position="10"/>
    </location>
</feature>